<dbReference type="Proteomes" id="UP001595740">
    <property type="component" value="Unassembled WGS sequence"/>
</dbReference>
<dbReference type="InterPro" id="IPR029058">
    <property type="entry name" value="AB_hydrolase_fold"/>
</dbReference>
<feature type="chain" id="PRO_5046280001" evidence="1">
    <location>
        <begin position="24"/>
        <end position="469"/>
    </location>
</feature>
<dbReference type="RefSeq" id="WP_386760203.1">
    <property type="nucleotide sequence ID" value="NZ_JBHRXK010000013.1"/>
</dbReference>
<evidence type="ECO:0000313" key="3">
    <source>
        <dbReference type="Proteomes" id="UP001595740"/>
    </source>
</evidence>
<protein>
    <submittedName>
        <fullName evidence="2">Pectin acetylesterase-family hydrolase</fullName>
    </submittedName>
</protein>
<name>A0ABV7RUX1_9GAMM</name>
<dbReference type="PANTHER" id="PTHR21562">
    <property type="entry name" value="NOTUM-RELATED"/>
    <property type="match status" value="1"/>
</dbReference>
<accession>A0ABV7RUX1</accession>
<evidence type="ECO:0000313" key="2">
    <source>
        <dbReference type="EMBL" id="MFC3552442.1"/>
    </source>
</evidence>
<evidence type="ECO:0000256" key="1">
    <source>
        <dbReference type="SAM" id="SignalP"/>
    </source>
</evidence>
<organism evidence="2 3">
    <name type="scientific">Lysobacter cavernae</name>
    <dbReference type="NCBI Taxonomy" id="1685901"/>
    <lineage>
        <taxon>Bacteria</taxon>
        <taxon>Pseudomonadati</taxon>
        <taxon>Pseudomonadota</taxon>
        <taxon>Gammaproteobacteria</taxon>
        <taxon>Lysobacterales</taxon>
        <taxon>Lysobacteraceae</taxon>
        <taxon>Lysobacter</taxon>
    </lineage>
</organism>
<dbReference type="SUPFAM" id="SSF53474">
    <property type="entry name" value="alpha/beta-Hydrolases"/>
    <property type="match status" value="1"/>
</dbReference>
<dbReference type="PANTHER" id="PTHR21562:SF83">
    <property type="entry name" value="PECTIN ACETYLESTERASE 4"/>
    <property type="match status" value="1"/>
</dbReference>
<gene>
    <name evidence="2" type="ORF">ACFOLC_15670</name>
</gene>
<proteinExistence type="predicted"/>
<dbReference type="InterPro" id="IPR004963">
    <property type="entry name" value="PAE/NOTUM"/>
</dbReference>
<reference evidence="3" key="1">
    <citation type="journal article" date="2019" name="Int. J. Syst. Evol. Microbiol.">
        <title>The Global Catalogue of Microorganisms (GCM) 10K type strain sequencing project: providing services to taxonomists for standard genome sequencing and annotation.</title>
        <authorList>
            <consortium name="The Broad Institute Genomics Platform"/>
            <consortium name="The Broad Institute Genome Sequencing Center for Infectious Disease"/>
            <person name="Wu L."/>
            <person name="Ma J."/>
        </authorList>
    </citation>
    <scope>NUCLEOTIDE SEQUENCE [LARGE SCALE GENOMIC DNA]</scope>
    <source>
        <strain evidence="3">KCTC 42875</strain>
    </source>
</reference>
<dbReference type="EMBL" id="JBHRXK010000013">
    <property type="protein sequence ID" value="MFC3552442.1"/>
    <property type="molecule type" value="Genomic_DNA"/>
</dbReference>
<feature type="signal peptide" evidence="1">
    <location>
        <begin position="1"/>
        <end position="23"/>
    </location>
</feature>
<keyword evidence="2" id="KW-0378">Hydrolase</keyword>
<keyword evidence="3" id="KW-1185">Reference proteome</keyword>
<dbReference type="Pfam" id="PF03283">
    <property type="entry name" value="PAE"/>
    <property type="match status" value="1"/>
</dbReference>
<keyword evidence="1" id="KW-0732">Signal</keyword>
<comment type="caution">
    <text evidence="2">The sequence shown here is derived from an EMBL/GenBank/DDBJ whole genome shotgun (WGS) entry which is preliminary data.</text>
</comment>
<sequence length="469" mass="51452">MNRKPAVLAIALAIALTPPAALAEEGDYAWWQVLVNLVSPAPADNPVTPAQRNASAYPLLGNPAGFDDGFAPGRYLGWQTVQLAPETGAVCGNGTPYKFFVNRVADTRNTLIYMEGGGACWDYASCKGLTPRSARNPDGIPDDYMGLLNPGASLVSPFVLRVSPTLDVVKTQDWNLVYVPYCTGDIYSGDKVAVYPDPSGQNPPLVYHHNGLRNQRAVVAWLKDHLPRPTQLVQTGCSAGGVGSMLNYDHVRGDMAPNRAFLINDSGPVYSAPTGADPQQYPSVPLFATVRPAWGLDESNGPIDYMSNRLSAYGFNRNDFGTLVRALANKRRSDRLGITYFWQDLNYSSYSYERFFPEIVNAPDQATKEQLLHQKWAQDTTRLKQTTDSLANVGGYYSQFRALNESHCDSIVDFKNGDIQERQLELGHFVDNVLNGQGPVLDASEASDEADRKKPFNPFYALIDALLNG</sequence>
<dbReference type="GO" id="GO:0016787">
    <property type="term" value="F:hydrolase activity"/>
    <property type="evidence" value="ECO:0007669"/>
    <property type="project" value="UniProtKB-KW"/>
</dbReference>